<comment type="caution">
    <text evidence="2">The sequence shown here is derived from an EMBL/GenBank/DDBJ whole genome shotgun (WGS) entry which is preliminary data.</text>
</comment>
<evidence type="ECO:0000313" key="3">
    <source>
        <dbReference type="Proteomes" id="UP000320876"/>
    </source>
</evidence>
<evidence type="ECO:0000256" key="1">
    <source>
        <dbReference type="SAM" id="Phobius"/>
    </source>
</evidence>
<name>A0A542DFF9_AMYCI</name>
<dbReference type="RefSeq" id="WP_141996581.1">
    <property type="nucleotide sequence ID" value="NZ_VFML01000001.1"/>
</dbReference>
<dbReference type="EMBL" id="VFML01000001">
    <property type="protein sequence ID" value="TQJ01761.1"/>
    <property type="molecule type" value="Genomic_DNA"/>
</dbReference>
<sequence length="141" mass="15040">MSLRDGSSHVEQTRHPVIESSTTARKIAAVTRISMGLLFLWAFADKTSGWGYATSSTNAVVNGGSPTTGFLSGVHVGPFAGTLRGWAGAWWADWLFMAGLLGIGLALLLGVGLRLAAIGAGHTWGLGNRWARVTRHQPWLR</sequence>
<feature type="transmembrane region" description="Helical" evidence="1">
    <location>
        <begin position="94"/>
        <end position="116"/>
    </location>
</feature>
<keyword evidence="1" id="KW-0812">Transmembrane</keyword>
<organism evidence="2 3">
    <name type="scientific">Amycolatopsis cihanbeyliensis</name>
    <dbReference type="NCBI Taxonomy" id="1128664"/>
    <lineage>
        <taxon>Bacteria</taxon>
        <taxon>Bacillati</taxon>
        <taxon>Actinomycetota</taxon>
        <taxon>Actinomycetes</taxon>
        <taxon>Pseudonocardiales</taxon>
        <taxon>Pseudonocardiaceae</taxon>
        <taxon>Amycolatopsis</taxon>
    </lineage>
</organism>
<reference evidence="2 3" key="1">
    <citation type="submission" date="2019-06" db="EMBL/GenBank/DDBJ databases">
        <title>Sequencing the genomes of 1000 actinobacteria strains.</title>
        <authorList>
            <person name="Klenk H.-P."/>
        </authorList>
    </citation>
    <scope>NUCLEOTIDE SEQUENCE [LARGE SCALE GENOMIC DNA]</scope>
    <source>
        <strain evidence="2 3">DSM 45679</strain>
    </source>
</reference>
<keyword evidence="3" id="KW-1185">Reference proteome</keyword>
<gene>
    <name evidence="2" type="ORF">FB471_1475</name>
</gene>
<dbReference type="OrthoDB" id="3253635at2"/>
<feature type="transmembrane region" description="Helical" evidence="1">
    <location>
        <begin position="27"/>
        <end position="44"/>
    </location>
</feature>
<dbReference type="AlphaFoldDB" id="A0A542DFF9"/>
<protein>
    <submittedName>
        <fullName evidence="2">DoxX-like protein</fullName>
    </submittedName>
</protein>
<proteinExistence type="predicted"/>
<keyword evidence="1" id="KW-1133">Transmembrane helix</keyword>
<keyword evidence="1" id="KW-0472">Membrane</keyword>
<evidence type="ECO:0000313" key="2">
    <source>
        <dbReference type="EMBL" id="TQJ01761.1"/>
    </source>
</evidence>
<dbReference type="Proteomes" id="UP000320876">
    <property type="component" value="Unassembled WGS sequence"/>
</dbReference>
<accession>A0A542DFF9</accession>